<dbReference type="Proteomes" id="UP001152622">
    <property type="component" value="Chromosome 4"/>
</dbReference>
<evidence type="ECO:0000313" key="1">
    <source>
        <dbReference type="EMBL" id="KAJ8365280.1"/>
    </source>
</evidence>
<comment type="caution">
    <text evidence="1">The sequence shown here is derived from an EMBL/GenBank/DDBJ whole genome shotgun (WGS) entry which is preliminary data.</text>
</comment>
<evidence type="ECO:0000313" key="2">
    <source>
        <dbReference type="Proteomes" id="UP001152622"/>
    </source>
</evidence>
<sequence length="139" mass="15620">MSRNTKIEVSEAARRHLLVPRNLATAPLTQVSVWAAFLGEPSLHSVGTACYPHTSELFIHLIHILPIKKTNEAIALPPGYARHGNRRIYWDCLETLRHEFLLQPLGSKMHCGAVDPDICLWKMPSRSAWAPTDSRDESS</sequence>
<gene>
    <name evidence="1" type="ORF">SKAU_G00141110</name>
</gene>
<keyword evidence="2" id="KW-1185">Reference proteome</keyword>
<name>A0A9Q1FT63_SYNKA</name>
<proteinExistence type="predicted"/>
<protein>
    <submittedName>
        <fullName evidence="1">Uncharacterized protein</fullName>
    </submittedName>
</protein>
<dbReference type="AlphaFoldDB" id="A0A9Q1FT63"/>
<accession>A0A9Q1FT63</accession>
<organism evidence="1 2">
    <name type="scientific">Synaphobranchus kaupii</name>
    <name type="common">Kaup's arrowtooth eel</name>
    <dbReference type="NCBI Taxonomy" id="118154"/>
    <lineage>
        <taxon>Eukaryota</taxon>
        <taxon>Metazoa</taxon>
        <taxon>Chordata</taxon>
        <taxon>Craniata</taxon>
        <taxon>Vertebrata</taxon>
        <taxon>Euteleostomi</taxon>
        <taxon>Actinopterygii</taxon>
        <taxon>Neopterygii</taxon>
        <taxon>Teleostei</taxon>
        <taxon>Anguilliformes</taxon>
        <taxon>Synaphobranchidae</taxon>
        <taxon>Synaphobranchus</taxon>
    </lineage>
</organism>
<reference evidence="1" key="1">
    <citation type="journal article" date="2023" name="Science">
        <title>Genome structures resolve the early diversification of teleost fishes.</title>
        <authorList>
            <person name="Parey E."/>
            <person name="Louis A."/>
            <person name="Montfort J."/>
            <person name="Bouchez O."/>
            <person name="Roques C."/>
            <person name="Iampietro C."/>
            <person name="Lluch J."/>
            <person name="Castinel A."/>
            <person name="Donnadieu C."/>
            <person name="Desvignes T."/>
            <person name="Floi Bucao C."/>
            <person name="Jouanno E."/>
            <person name="Wen M."/>
            <person name="Mejri S."/>
            <person name="Dirks R."/>
            <person name="Jansen H."/>
            <person name="Henkel C."/>
            <person name="Chen W.J."/>
            <person name="Zahm M."/>
            <person name="Cabau C."/>
            <person name="Klopp C."/>
            <person name="Thompson A.W."/>
            <person name="Robinson-Rechavi M."/>
            <person name="Braasch I."/>
            <person name="Lecointre G."/>
            <person name="Bobe J."/>
            <person name="Postlethwait J.H."/>
            <person name="Berthelot C."/>
            <person name="Roest Crollius H."/>
            <person name="Guiguen Y."/>
        </authorList>
    </citation>
    <scope>NUCLEOTIDE SEQUENCE</scope>
    <source>
        <strain evidence="1">WJC10195</strain>
    </source>
</reference>
<dbReference type="EMBL" id="JAINUF010000004">
    <property type="protein sequence ID" value="KAJ8365280.1"/>
    <property type="molecule type" value="Genomic_DNA"/>
</dbReference>